<comment type="subunit">
    <text evidence="4">Monomer.</text>
</comment>
<dbReference type="PANTHER" id="PTHR11076">
    <property type="entry name" value="DNA REPAIR POLYMERASE UMUC / TRANSFERASE FAMILY MEMBER"/>
    <property type="match status" value="1"/>
</dbReference>
<dbReference type="Gene3D" id="1.10.150.20">
    <property type="entry name" value="5' to 3' exonuclease, C-terminal subdomain"/>
    <property type="match status" value="1"/>
</dbReference>
<dbReference type="InterPro" id="IPR036775">
    <property type="entry name" value="DNA_pol_Y-fam_lit_finger_sf"/>
</dbReference>
<proteinExistence type="inferred from homology"/>
<gene>
    <name evidence="4" type="primary">dinB</name>
    <name evidence="6" type="ORF">SAMN04487907_10155</name>
</gene>
<evidence type="ECO:0000259" key="5">
    <source>
        <dbReference type="PROSITE" id="PS50173"/>
    </source>
</evidence>
<keyword evidence="7" id="KW-1185">Reference proteome</keyword>
<dbReference type="CDD" id="cd03586">
    <property type="entry name" value="PolY_Pol_IV_kappa"/>
    <property type="match status" value="1"/>
</dbReference>
<dbReference type="InterPro" id="IPR050116">
    <property type="entry name" value="DNA_polymerase-Y"/>
</dbReference>
<dbReference type="HAMAP" id="MF_01113">
    <property type="entry name" value="DNApol_IV"/>
    <property type="match status" value="1"/>
</dbReference>
<organism evidence="6 7">
    <name type="scientific">Zunongwangia mangrovi</name>
    <dbReference type="NCBI Taxonomy" id="1334022"/>
    <lineage>
        <taxon>Bacteria</taxon>
        <taxon>Pseudomonadati</taxon>
        <taxon>Bacteroidota</taxon>
        <taxon>Flavobacteriia</taxon>
        <taxon>Flavobacteriales</taxon>
        <taxon>Flavobacteriaceae</taxon>
        <taxon>Zunongwangia</taxon>
    </lineage>
</organism>
<accession>A0A1I1D0Z1</accession>
<dbReference type="InterPro" id="IPR043502">
    <property type="entry name" value="DNA/RNA_pol_sf"/>
</dbReference>
<dbReference type="NCBIfam" id="NF002677">
    <property type="entry name" value="PRK02406.1"/>
    <property type="match status" value="1"/>
</dbReference>
<keyword evidence="4" id="KW-0238">DNA-binding</keyword>
<dbReference type="GO" id="GO:0009432">
    <property type="term" value="P:SOS response"/>
    <property type="evidence" value="ECO:0007669"/>
    <property type="project" value="TreeGrafter"/>
</dbReference>
<dbReference type="GO" id="GO:0006281">
    <property type="term" value="P:DNA repair"/>
    <property type="evidence" value="ECO:0007669"/>
    <property type="project" value="UniProtKB-UniRule"/>
</dbReference>
<keyword evidence="4" id="KW-0227">DNA damage</keyword>
<evidence type="ECO:0000256" key="3">
    <source>
        <dbReference type="ARBA" id="ARBA00022932"/>
    </source>
</evidence>
<keyword evidence="2 4" id="KW-0515">Mutator protein</keyword>
<evidence type="ECO:0000256" key="1">
    <source>
        <dbReference type="ARBA" id="ARBA00010945"/>
    </source>
</evidence>
<feature type="binding site" evidence="4">
    <location>
        <position position="104"/>
    </location>
    <ligand>
        <name>Mg(2+)</name>
        <dbReference type="ChEBI" id="CHEBI:18420"/>
    </ligand>
</feature>
<dbReference type="GO" id="GO:0005829">
    <property type="term" value="C:cytosol"/>
    <property type="evidence" value="ECO:0007669"/>
    <property type="project" value="TreeGrafter"/>
</dbReference>
<dbReference type="Gene3D" id="3.30.70.270">
    <property type="match status" value="1"/>
</dbReference>
<dbReference type="Pfam" id="PF11799">
    <property type="entry name" value="IMS_C"/>
    <property type="match status" value="1"/>
</dbReference>
<dbReference type="InterPro" id="IPR017961">
    <property type="entry name" value="DNA_pol_Y-fam_little_finger"/>
</dbReference>
<dbReference type="STRING" id="1334022.SAMN04487907_10155"/>
<dbReference type="InterPro" id="IPR043128">
    <property type="entry name" value="Rev_trsase/Diguanyl_cyclase"/>
</dbReference>
<dbReference type="EC" id="2.7.7.7" evidence="4"/>
<keyword evidence="4" id="KW-0460">Magnesium</keyword>
<keyword evidence="4" id="KW-0808">Transferase</keyword>
<evidence type="ECO:0000313" key="7">
    <source>
        <dbReference type="Proteomes" id="UP000199438"/>
    </source>
</evidence>
<dbReference type="GO" id="GO:0006261">
    <property type="term" value="P:DNA-templated DNA replication"/>
    <property type="evidence" value="ECO:0007669"/>
    <property type="project" value="UniProtKB-UniRule"/>
</dbReference>
<keyword evidence="4" id="KW-0234">DNA repair</keyword>
<dbReference type="EMBL" id="FOKV01000001">
    <property type="protein sequence ID" value="SFB68659.1"/>
    <property type="molecule type" value="Genomic_DNA"/>
</dbReference>
<keyword evidence="3 4" id="KW-0239">DNA-directed DNA polymerase</keyword>
<keyword evidence="4" id="KW-0963">Cytoplasm</keyword>
<comment type="function">
    <text evidence="4">Poorly processive, error-prone DNA polymerase involved in untargeted mutagenesis. Copies undamaged DNA at stalled replication forks, which arise in vivo from mismatched or misaligned primer ends. These misaligned primers can be extended by PolIV. Exhibits no 3'-5' exonuclease (proofreading) activity. May be involved in translesional synthesis, in conjunction with the beta clamp from PolIII.</text>
</comment>
<name>A0A1I1D0Z1_9FLAO</name>
<dbReference type="Gene3D" id="3.30.1490.100">
    <property type="entry name" value="DNA polymerase, Y-family, little finger domain"/>
    <property type="match status" value="1"/>
</dbReference>
<keyword evidence="4" id="KW-0235">DNA replication</keyword>
<evidence type="ECO:0000256" key="2">
    <source>
        <dbReference type="ARBA" id="ARBA00022457"/>
    </source>
</evidence>
<dbReference type="GO" id="GO:0000287">
    <property type="term" value="F:magnesium ion binding"/>
    <property type="evidence" value="ECO:0007669"/>
    <property type="project" value="UniProtKB-UniRule"/>
</dbReference>
<dbReference type="Proteomes" id="UP000199438">
    <property type="component" value="Unassembled WGS sequence"/>
</dbReference>
<dbReference type="SUPFAM" id="SSF56672">
    <property type="entry name" value="DNA/RNA polymerases"/>
    <property type="match status" value="1"/>
</dbReference>
<dbReference type="AlphaFoldDB" id="A0A1I1D0Z1"/>
<keyword evidence="4" id="KW-0479">Metal-binding</keyword>
<comment type="catalytic activity">
    <reaction evidence="4">
        <text>DNA(n) + a 2'-deoxyribonucleoside 5'-triphosphate = DNA(n+1) + diphosphate</text>
        <dbReference type="Rhea" id="RHEA:22508"/>
        <dbReference type="Rhea" id="RHEA-COMP:17339"/>
        <dbReference type="Rhea" id="RHEA-COMP:17340"/>
        <dbReference type="ChEBI" id="CHEBI:33019"/>
        <dbReference type="ChEBI" id="CHEBI:61560"/>
        <dbReference type="ChEBI" id="CHEBI:173112"/>
        <dbReference type="EC" id="2.7.7.7"/>
    </reaction>
</comment>
<dbReference type="RefSeq" id="WP_175486946.1">
    <property type="nucleotide sequence ID" value="NZ_FOKV01000001.1"/>
</dbReference>
<comment type="cofactor">
    <cofactor evidence="4">
        <name>Mg(2+)</name>
        <dbReference type="ChEBI" id="CHEBI:18420"/>
    </cofactor>
    <text evidence="4">Binds 2 magnesium ions per subunit.</text>
</comment>
<comment type="similarity">
    <text evidence="1 4">Belongs to the DNA polymerase type-Y family.</text>
</comment>
<keyword evidence="4" id="KW-0548">Nucleotidyltransferase</keyword>
<dbReference type="GO" id="GO:0003887">
    <property type="term" value="F:DNA-directed DNA polymerase activity"/>
    <property type="evidence" value="ECO:0007669"/>
    <property type="project" value="UniProtKB-UniRule"/>
</dbReference>
<feature type="binding site" evidence="4">
    <location>
        <position position="10"/>
    </location>
    <ligand>
        <name>Mg(2+)</name>
        <dbReference type="ChEBI" id="CHEBI:18420"/>
    </ligand>
</feature>
<dbReference type="PROSITE" id="PS50173">
    <property type="entry name" value="UMUC"/>
    <property type="match status" value="1"/>
</dbReference>
<dbReference type="SUPFAM" id="SSF100879">
    <property type="entry name" value="Lesion bypass DNA polymerase (Y-family), little finger domain"/>
    <property type="match status" value="1"/>
</dbReference>
<evidence type="ECO:0000256" key="4">
    <source>
        <dbReference type="HAMAP-Rule" id="MF_01113"/>
    </source>
</evidence>
<dbReference type="Gene3D" id="3.40.1170.60">
    <property type="match status" value="1"/>
</dbReference>
<dbReference type="InterPro" id="IPR001126">
    <property type="entry name" value="UmuC"/>
</dbReference>
<sequence length="405" mass="45554">MISKSILHLDLDSFFVSVERKHHSELNNKPVIVGGMGDRGVVASCSYETRKFGVRSGMPMKIARRLCPQATYIKGNASIYTKESHLVTEIIKNQVPLFEKASVDEFYADLTGMDRFFGIERFAKELREGIIKESGLPISVGLSQNKVVSKIATSEIKPDAMSVIKLGEEKEFLAPLDVNKIPMIGNKTFQLLMGLGVYKVRTLQEMPVEVLEGVLGKNGRTIWKRANGIDDSPIIPFHDRKSISNERTFHKDTTDITRLHATLVAMTESLAFQLRRGNKLASNISVKLRYSDFQTSTLQAKIPYTSADHILIPKAEELFKKLYNRRVLIRLVGVKLSGLVGGHYQINLFDDSEKMLSLYNSLDRIKNKYGERSVVRAVSMGARTIGRMRNPFDGEPPIVLAHRNQ</sequence>
<dbReference type="PANTHER" id="PTHR11076:SF33">
    <property type="entry name" value="DNA POLYMERASE KAPPA"/>
    <property type="match status" value="1"/>
</dbReference>
<protein>
    <recommendedName>
        <fullName evidence="4">DNA polymerase IV</fullName>
        <shortName evidence="4">Pol IV</shortName>
        <ecNumber evidence="4">2.7.7.7</ecNumber>
    </recommendedName>
</protein>
<dbReference type="GO" id="GO:0042276">
    <property type="term" value="P:error-prone translesion synthesis"/>
    <property type="evidence" value="ECO:0007669"/>
    <property type="project" value="TreeGrafter"/>
</dbReference>
<evidence type="ECO:0000313" key="6">
    <source>
        <dbReference type="EMBL" id="SFB68659.1"/>
    </source>
</evidence>
<feature type="active site" evidence="4">
    <location>
        <position position="105"/>
    </location>
</feature>
<feature type="site" description="Substrate discrimination" evidence="4">
    <location>
        <position position="15"/>
    </location>
</feature>
<reference evidence="7" key="1">
    <citation type="submission" date="2016-10" db="EMBL/GenBank/DDBJ databases">
        <authorList>
            <person name="Varghese N."/>
            <person name="Submissions S."/>
        </authorList>
    </citation>
    <scope>NUCLEOTIDE SEQUENCE [LARGE SCALE GENOMIC DNA]</scope>
    <source>
        <strain evidence="7">DSM 24499</strain>
    </source>
</reference>
<dbReference type="Pfam" id="PF00817">
    <property type="entry name" value="IMS"/>
    <property type="match status" value="1"/>
</dbReference>
<comment type="subcellular location">
    <subcellularLocation>
        <location evidence="4">Cytoplasm</location>
    </subcellularLocation>
</comment>
<dbReference type="GO" id="GO:0003684">
    <property type="term" value="F:damaged DNA binding"/>
    <property type="evidence" value="ECO:0007669"/>
    <property type="project" value="InterPro"/>
</dbReference>
<feature type="domain" description="UmuC" evidence="5">
    <location>
        <begin position="6"/>
        <end position="185"/>
    </location>
</feature>
<dbReference type="InterPro" id="IPR022880">
    <property type="entry name" value="DNApol_IV"/>
</dbReference>